<comment type="caution">
    <text evidence="1">The sequence shown here is derived from an EMBL/GenBank/DDBJ whole genome shotgun (WGS) entry which is preliminary data.</text>
</comment>
<dbReference type="OrthoDB" id="3679680at2"/>
<dbReference type="EMBL" id="QJKF01000027">
    <property type="protein sequence ID" value="PXX53403.1"/>
    <property type="molecule type" value="Genomic_DNA"/>
</dbReference>
<evidence type="ECO:0000313" key="1">
    <source>
        <dbReference type="EMBL" id="PXX53403.1"/>
    </source>
</evidence>
<accession>A0A318JKR7</accession>
<sequence length="162" mass="17780">MADLAERLNDLRVHVRAPRAEIEAELRGHTGVTFSFGESVYGLADESRLALAMEAVGRLLRVGWVRQYREALDGTGLYTDSNDPQNLTFFADRANIVSVAESSDGRITISSSGMDSFSVDIKPGTVYELSADEFCASASEAATKLAQDFLAKVQELKKQHYQ</sequence>
<organism evidence="1 2">
    <name type="scientific">Nocardia tenerifensis</name>
    <dbReference type="NCBI Taxonomy" id="228006"/>
    <lineage>
        <taxon>Bacteria</taxon>
        <taxon>Bacillati</taxon>
        <taxon>Actinomycetota</taxon>
        <taxon>Actinomycetes</taxon>
        <taxon>Mycobacteriales</taxon>
        <taxon>Nocardiaceae</taxon>
        <taxon>Nocardia</taxon>
    </lineage>
</organism>
<gene>
    <name evidence="1" type="ORF">DFR70_12714</name>
</gene>
<dbReference type="AlphaFoldDB" id="A0A318JKR7"/>
<name>A0A318JKR7_9NOCA</name>
<protein>
    <submittedName>
        <fullName evidence="1">Uncharacterized protein</fullName>
    </submittedName>
</protein>
<dbReference type="RefSeq" id="WP_040743163.1">
    <property type="nucleotide sequence ID" value="NZ_QJKF01000027.1"/>
</dbReference>
<proteinExistence type="predicted"/>
<keyword evidence="2" id="KW-1185">Reference proteome</keyword>
<evidence type="ECO:0000313" key="2">
    <source>
        <dbReference type="Proteomes" id="UP000247569"/>
    </source>
</evidence>
<dbReference type="Proteomes" id="UP000247569">
    <property type="component" value="Unassembled WGS sequence"/>
</dbReference>
<reference evidence="1 2" key="1">
    <citation type="submission" date="2018-05" db="EMBL/GenBank/DDBJ databases">
        <title>Genomic Encyclopedia of Type Strains, Phase IV (KMG-IV): sequencing the most valuable type-strain genomes for metagenomic binning, comparative biology and taxonomic classification.</title>
        <authorList>
            <person name="Goeker M."/>
        </authorList>
    </citation>
    <scope>NUCLEOTIDE SEQUENCE [LARGE SCALE GENOMIC DNA]</scope>
    <source>
        <strain evidence="1 2">DSM 44704</strain>
    </source>
</reference>